<feature type="region of interest" description="Disordered" evidence="6">
    <location>
        <begin position="218"/>
        <end position="270"/>
    </location>
</feature>
<keyword evidence="3" id="KW-0238">DNA-binding</keyword>
<dbReference type="PANTHER" id="PTHR31221">
    <property type="entry name" value="WRKY TRANSCRIPTION FACTOR PROTEIN 1-RELATED"/>
    <property type="match status" value="1"/>
</dbReference>
<comment type="caution">
    <text evidence="8">The sequence shown here is derived from an EMBL/GenBank/DDBJ whole genome shotgun (WGS) entry which is preliminary data.</text>
</comment>
<feature type="domain" description="WRKY" evidence="7">
    <location>
        <begin position="431"/>
        <end position="496"/>
    </location>
</feature>
<keyword evidence="5" id="KW-0539">Nucleus</keyword>
<comment type="subcellular location">
    <subcellularLocation>
        <location evidence="1">Nucleus</location>
    </subcellularLocation>
</comment>
<accession>A0AAP0ATY3</accession>
<keyword evidence="2" id="KW-0805">Transcription regulation</keyword>
<dbReference type="PROSITE" id="PS50811">
    <property type="entry name" value="WRKY"/>
    <property type="match status" value="2"/>
</dbReference>
<proteinExistence type="predicted"/>
<evidence type="ECO:0000256" key="2">
    <source>
        <dbReference type="ARBA" id="ARBA00023015"/>
    </source>
</evidence>
<dbReference type="InterPro" id="IPR044810">
    <property type="entry name" value="WRKY_plant"/>
</dbReference>
<evidence type="ECO:0000256" key="1">
    <source>
        <dbReference type="ARBA" id="ARBA00004123"/>
    </source>
</evidence>
<feature type="compositionally biased region" description="Polar residues" evidence="6">
    <location>
        <begin position="218"/>
        <end position="229"/>
    </location>
</feature>
<feature type="compositionally biased region" description="Basic and acidic residues" evidence="6">
    <location>
        <begin position="230"/>
        <end position="245"/>
    </location>
</feature>
<keyword evidence="4" id="KW-0804">Transcription</keyword>
<dbReference type="Gene3D" id="2.20.25.80">
    <property type="entry name" value="WRKY domain"/>
    <property type="match status" value="2"/>
</dbReference>
<feature type="region of interest" description="Disordered" evidence="6">
    <location>
        <begin position="380"/>
        <end position="400"/>
    </location>
</feature>
<feature type="domain" description="WRKY" evidence="7">
    <location>
        <begin position="285"/>
        <end position="339"/>
    </location>
</feature>
<dbReference type="GO" id="GO:0005634">
    <property type="term" value="C:nucleus"/>
    <property type="evidence" value="ECO:0007669"/>
    <property type="project" value="UniProtKB-SubCell"/>
</dbReference>
<dbReference type="SUPFAM" id="SSF118290">
    <property type="entry name" value="WRKY DNA-binding domain"/>
    <property type="match status" value="2"/>
</dbReference>
<name>A0AAP0ATY3_9ASPA</name>
<dbReference type="Proteomes" id="UP001418222">
    <property type="component" value="Unassembled WGS sequence"/>
</dbReference>
<gene>
    <name evidence="8" type="primary">WRKY2</name>
    <name evidence="8" type="ORF">KSP39_PZI024110</name>
</gene>
<feature type="compositionally biased region" description="Low complexity" evidence="6">
    <location>
        <begin position="497"/>
        <end position="513"/>
    </location>
</feature>
<evidence type="ECO:0000256" key="6">
    <source>
        <dbReference type="SAM" id="MobiDB-lite"/>
    </source>
</evidence>
<evidence type="ECO:0000256" key="5">
    <source>
        <dbReference type="ARBA" id="ARBA00023242"/>
    </source>
</evidence>
<dbReference type="EMBL" id="JBBWWQ010000021">
    <property type="protein sequence ID" value="KAK8914413.1"/>
    <property type="molecule type" value="Genomic_DNA"/>
</dbReference>
<evidence type="ECO:0000256" key="3">
    <source>
        <dbReference type="ARBA" id="ARBA00023125"/>
    </source>
</evidence>
<evidence type="ECO:0000256" key="4">
    <source>
        <dbReference type="ARBA" id="ARBA00023163"/>
    </source>
</evidence>
<dbReference type="AlphaFoldDB" id="A0AAP0ATY3"/>
<dbReference type="InterPro" id="IPR003657">
    <property type="entry name" value="WRKY_dom"/>
</dbReference>
<protein>
    <submittedName>
        <fullName evidence="8">WRKY transcription factor 2</fullName>
    </submittedName>
</protein>
<dbReference type="Pfam" id="PF03106">
    <property type="entry name" value="WRKY"/>
    <property type="match status" value="2"/>
</dbReference>
<organism evidence="8 9">
    <name type="scientific">Platanthera zijinensis</name>
    <dbReference type="NCBI Taxonomy" id="2320716"/>
    <lineage>
        <taxon>Eukaryota</taxon>
        <taxon>Viridiplantae</taxon>
        <taxon>Streptophyta</taxon>
        <taxon>Embryophyta</taxon>
        <taxon>Tracheophyta</taxon>
        <taxon>Spermatophyta</taxon>
        <taxon>Magnoliopsida</taxon>
        <taxon>Liliopsida</taxon>
        <taxon>Asparagales</taxon>
        <taxon>Orchidaceae</taxon>
        <taxon>Orchidoideae</taxon>
        <taxon>Orchideae</taxon>
        <taxon>Orchidinae</taxon>
        <taxon>Platanthera</taxon>
    </lineage>
</organism>
<evidence type="ECO:0000313" key="8">
    <source>
        <dbReference type="EMBL" id="KAK8914413.1"/>
    </source>
</evidence>
<dbReference type="InterPro" id="IPR036576">
    <property type="entry name" value="WRKY_dom_sf"/>
</dbReference>
<reference evidence="8 9" key="1">
    <citation type="journal article" date="2022" name="Nat. Plants">
        <title>Genomes of leafy and leafless Platanthera orchids illuminate the evolution of mycoheterotrophy.</title>
        <authorList>
            <person name="Li M.H."/>
            <person name="Liu K.W."/>
            <person name="Li Z."/>
            <person name="Lu H.C."/>
            <person name="Ye Q.L."/>
            <person name="Zhang D."/>
            <person name="Wang J.Y."/>
            <person name="Li Y.F."/>
            <person name="Zhong Z.M."/>
            <person name="Liu X."/>
            <person name="Yu X."/>
            <person name="Liu D.K."/>
            <person name="Tu X.D."/>
            <person name="Liu B."/>
            <person name="Hao Y."/>
            <person name="Liao X.Y."/>
            <person name="Jiang Y.T."/>
            <person name="Sun W.H."/>
            <person name="Chen J."/>
            <person name="Chen Y.Q."/>
            <person name="Ai Y."/>
            <person name="Zhai J.W."/>
            <person name="Wu S.S."/>
            <person name="Zhou Z."/>
            <person name="Hsiao Y.Y."/>
            <person name="Wu W.L."/>
            <person name="Chen Y.Y."/>
            <person name="Lin Y.F."/>
            <person name="Hsu J.L."/>
            <person name="Li C.Y."/>
            <person name="Wang Z.W."/>
            <person name="Zhao X."/>
            <person name="Zhong W.Y."/>
            <person name="Ma X.K."/>
            <person name="Ma L."/>
            <person name="Huang J."/>
            <person name="Chen G.Z."/>
            <person name="Huang M.Z."/>
            <person name="Huang L."/>
            <person name="Peng D.H."/>
            <person name="Luo Y.B."/>
            <person name="Zou S.Q."/>
            <person name="Chen S.P."/>
            <person name="Lan S."/>
            <person name="Tsai W.C."/>
            <person name="Van de Peer Y."/>
            <person name="Liu Z.J."/>
        </authorList>
    </citation>
    <scope>NUCLEOTIDE SEQUENCE [LARGE SCALE GENOMIC DNA]</scope>
    <source>
        <strain evidence="8">Lor287</strain>
    </source>
</reference>
<evidence type="ECO:0000313" key="9">
    <source>
        <dbReference type="Proteomes" id="UP001418222"/>
    </source>
</evidence>
<dbReference type="FunFam" id="2.20.25.80:FF:000001">
    <property type="entry name" value="WRKY transcription factor 33"/>
    <property type="match status" value="1"/>
</dbReference>
<dbReference type="SMART" id="SM00774">
    <property type="entry name" value="WRKY"/>
    <property type="match status" value="2"/>
</dbReference>
<dbReference type="GO" id="GO:0043565">
    <property type="term" value="F:sequence-specific DNA binding"/>
    <property type="evidence" value="ECO:0007669"/>
    <property type="project" value="InterPro"/>
</dbReference>
<sequence>MGGMDDNVSVIGDCFPPNSSPRTFFSDLVVKEYSSRFISDDFLQRTSGGSLPESKETGLILNGMIQDSEHGIQVSREILMESDSFDVPKPTACGRLSERISGRAGFGNLTLDTSQIMKTTSFYSPTVDDRSPLLTIPPGLSPTALFDSPIYQYKSMDDLCLPAGKSAFMDCDNITYTDVANKIRDHTIEDADLQFSRKAPWPYFSCAETKPRSFIHSHQSNLQHGFSQESEGKDYDNTSLVKKDSNSSINSKQAPLDISQEGDNDRNPILKLTSVPLGTRAQVRFSWRKYGQKQVKCSELPRSYYKCTYPNCTYKKKVEISHEGIPEITYKGKHNHAISLSSDDLKDDQYASAIENFEHSFHENSDGIYASSLFDGDVEDEQVTQGSVSPGDEGDGDENELKRRKLDACALEMSAASKSVREPRVVVQTTSEVDILDDGYRWRKYGQKVVKTNKFPRSYYKCTHQGCPVRKHVERASHDPKSVITTYEGKHTHEVPAAKNNSQVNSSASSNTTAAAATTFPSGLLSKKQELARIPASVRQTAAQPLGHLPLSSREQLLGTTSFSNFPFQMAHSLQHPSLSMAPLQNMPPSMPLLRPLSAYMPRHLPTGEAFMAPGYAPK</sequence>
<keyword evidence="9" id="KW-1185">Reference proteome</keyword>
<evidence type="ECO:0000259" key="7">
    <source>
        <dbReference type="PROSITE" id="PS50811"/>
    </source>
</evidence>
<dbReference type="GO" id="GO:0003700">
    <property type="term" value="F:DNA-binding transcription factor activity"/>
    <property type="evidence" value="ECO:0007669"/>
    <property type="project" value="InterPro"/>
</dbReference>
<dbReference type="PANTHER" id="PTHR31221:SF193">
    <property type="entry name" value="WRKY TRANSCRIPTION FACTOR PROTEIN 1-RELATED"/>
    <property type="match status" value="1"/>
</dbReference>
<feature type="region of interest" description="Disordered" evidence="6">
    <location>
        <begin position="490"/>
        <end position="513"/>
    </location>
</feature>